<dbReference type="GO" id="GO:0008010">
    <property type="term" value="F:structural constituent of chitin-based larval cuticle"/>
    <property type="evidence" value="ECO:0007669"/>
    <property type="project" value="TreeGrafter"/>
</dbReference>
<evidence type="ECO:0000256" key="3">
    <source>
        <dbReference type="SAM" id="SignalP"/>
    </source>
</evidence>
<feature type="chain" id="PRO_5018559154" evidence="3">
    <location>
        <begin position="18"/>
        <end position="377"/>
    </location>
</feature>
<accession>A0A3Q8HFV2</accession>
<feature type="signal peptide" evidence="3">
    <location>
        <begin position="1"/>
        <end position="17"/>
    </location>
</feature>
<organism evidence="4">
    <name type="scientific">Leptinotarsa decemlineata</name>
    <name type="common">Colorado potato beetle</name>
    <name type="synonym">Doryphora decemlineata</name>
    <dbReference type="NCBI Taxonomy" id="7539"/>
    <lineage>
        <taxon>Eukaryota</taxon>
        <taxon>Metazoa</taxon>
        <taxon>Ecdysozoa</taxon>
        <taxon>Arthropoda</taxon>
        <taxon>Hexapoda</taxon>
        <taxon>Insecta</taxon>
        <taxon>Pterygota</taxon>
        <taxon>Neoptera</taxon>
        <taxon>Endopterygota</taxon>
        <taxon>Coleoptera</taxon>
        <taxon>Polyphaga</taxon>
        <taxon>Cucujiformia</taxon>
        <taxon>Chrysomeloidea</taxon>
        <taxon>Chrysomelidae</taxon>
        <taxon>Chrysomelinae</taxon>
        <taxon>Doryphorini</taxon>
        <taxon>Leptinotarsa</taxon>
    </lineage>
</organism>
<dbReference type="InterPro" id="IPR000618">
    <property type="entry name" value="Insect_cuticle"/>
</dbReference>
<dbReference type="OrthoDB" id="8188035at2759"/>
<keyword evidence="3" id="KW-0732">Signal</keyword>
<dbReference type="InterPro" id="IPR050468">
    <property type="entry name" value="Cuticle_Struct_Prot"/>
</dbReference>
<dbReference type="EMBL" id="MG601694">
    <property type="protein sequence ID" value="AYA50019.1"/>
    <property type="molecule type" value="mRNA"/>
</dbReference>
<dbReference type="InterPro" id="IPR031311">
    <property type="entry name" value="CHIT_BIND_RR_consensus"/>
</dbReference>
<dbReference type="Pfam" id="PF00379">
    <property type="entry name" value="Chitin_bind_4"/>
    <property type="match status" value="2"/>
</dbReference>
<keyword evidence="1 2" id="KW-0193">Cuticle</keyword>
<dbReference type="AlphaFoldDB" id="A0A3Q8HFV2"/>
<dbReference type="PROSITE" id="PS51155">
    <property type="entry name" value="CHIT_BIND_RR_2"/>
    <property type="match status" value="2"/>
</dbReference>
<name>A0A3Q8HFV2_LEPDE</name>
<evidence type="ECO:0000256" key="1">
    <source>
        <dbReference type="ARBA" id="ARBA00022460"/>
    </source>
</evidence>
<sequence>MHLIIIFVIAVFQVVRSIPVGVTVGLDPQLHTIQTLYHSQDKYGQYAYGYATPTAMKSETQSSDGITRGGYSYIDSNGYLQTVEYIVDPVHGFRVAASNLPRDDPDVVFARAKHIAEYEAIKAERAQIAAGLTAVPYSNPVAVPINNVPQISSDHQIPQPVTDLPEVVRARNEHLAALRAAYANVPILPQPVQDLPEVVKARQEHLAAVAETERRNAALANQVNLSPVPQDTSGFVVPLKTVPSTGIFNSPDRSIDQNAQVSYTPALFGPAISQEASNVALRPYSYGYTGPLSGHSESRSADGVTRGGYSYIDANGIVQNVQYVADAENGFRVTASNIPIDVNHIQREAPAAPENPNNDKVIVKATPADLYSHEIVY</sequence>
<dbReference type="PROSITE" id="PS00233">
    <property type="entry name" value="CHIT_BIND_RR_1"/>
    <property type="match status" value="1"/>
</dbReference>
<evidence type="ECO:0000256" key="2">
    <source>
        <dbReference type="PROSITE-ProRule" id="PRU00497"/>
    </source>
</evidence>
<protein>
    <submittedName>
        <fullName evidence="4">Cuticular protein 59</fullName>
    </submittedName>
</protein>
<dbReference type="GO" id="GO:0062129">
    <property type="term" value="C:chitin-based extracellular matrix"/>
    <property type="evidence" value="ECO:0007669"/>
    <property type="project" value="TreeGrafter"/>
</dbReference>
<reference evidence="4" key="1">
    <citation type="submission" date="2017-11" db="EMBL/GenBank/DDBJ databases">
        <authorList>
            <person name="Wang Y.-W."/>
            <person name="Wan P.-J."/>
            <person name="Li G.-Q."/>
        </authorList>
    </citation>
    <scope>NUCLEOTIDE SEQUENCE</scope>
</reference>
<proteinExistence type="evidence at transcript level"/>
<evidence type="ECO:0000313" key="4">
    <source>
        <dbReference type="EMBL" id="AYA50019.1"/>
    </source>
</evidence>
<dbReference type="PANTHER" id="PTHR10380">
    <property type="entry name" value="CUTICLE PROTEIN"/>
    <property type="match status" value="1"/>
</dbReference>
<dbReference type="PANTHER" id="PTHR10380:SF196">
    <property type="entry name" value="CUTICULAR PROTEIN 72EA"/>
    <property type="match status" value="1"/>
</dbReference>